<evidence type="ECO:0000313" key="3">
    <source>
        <dbReference type="Proteomes" id="UP000249016"/>
    </source>
</evidence>
<dbReference type="Proteomes" id="UP000249016">
    <property type="component" value="Unassembled WGS sequence"/>
</dbReference>
<dbReference type="SUPFAM" id="SSF48726">
    <property type="entry name" value="Immunoglobulin"/>
    <property type="match status" value="1"/>
</dbReference>
<dbReference type="InterPro" id="IPR013783">
    <property type="entry name" value="Ig-like_fold"/>
</dbReference>
<dbReference type="InterPro" id="IPR007110">
    <property type="entry name" value="Ig-like_dom"/>
</dbReference>
<evidence type="ECO:0000313" key="2">
    <source>
        <dbReference type="EMBL" id="RAI77482.1"/>
    </source>
</evidence>
<feature type="domain" description="Ig-like" evidence="1">
    <location>
        <begin position="2"/>
        <end position="99"/>
    </location>
</feature>
<dbReference type="Gene3D" id="2.60.40.10">
    <property type="entry name" value="Immunoglobulins"/>
    <property type="match status" value="2"/>
</dbReference>
<name>A0A327NQD6_9BACT</name>
<accession>A0A327NQD6</accession>
<dbReference type="InterPro" id="IPR036179">
    <property type="entry name" value="Ig-like_dom_sf"/>
</dbReference>
<reference evidence="2 3" key="1">
    <citation type="submission" date="2018-06" db="EMBL/GenBank/DDBJ databases">
        <title>Spirosoma sp. HMF3257 Genome sequencing and assembly.</title>
        <authorList>
            <person name="Kang H."/>
            <person name="Cha I."/>
            <person name="Kim H."/>
            <person name="Kang J."/>
            <person name="Joh K."/>
        </authorList>
    </citation>
    <scope>NUCLEOTIDE SEQUENCE [LARGE SCALE GENOMIC DNA]</scope>
    <source>
        <strain evidence="2 3">HMF3257</strain>
    </source>
</reference>
<dbReference type="AlphaFoldDB" id="A0A327NQD6"/>
<proteinExistence type="predicted"/>
<dbReference type="EMBL" id="QLII01000001">
    <property type="protein sequence ID" value="RAI77482.1"/>
    <property type="molecule type" value="Genomic_DNA"/>
</dbReference>
<dbReference type="RefSeq" id="WP_332369118.1">
    <property type="nucleotide sequence ID" value="NZ_WPIM01000001.1"/>
</dbReference>
<comment type="caution">
    <text evidence="2">The sequence shown here is derived from an EMBL/GenBank/DDBJ whole genome shotgun (WGS) entry which is preliminary data.</text>
</comment>
<keyword evidence="3" id="KW-1185">Reference proteome</keyword>
<protein>
    <recommendedName>
        <fullName evidence="1">Ig-like domain-containing protein</fullName>
    </recommendedName>
</protein>
<gene>
    <name evidence="2" type="ORF">HMF3257_30855</name>
</gene>
<sequence>MPFTYAMASAPNFATNPTTKTVCSGSGTTFTVAASNANSYQWQVNTGGGFTNVSNSSPYSGVTTTTLTISDVTGLGGYQYRCVATGDGGTTNSTAATLTVSIGPSATISYAGTPFCSSSPAVSVTRTGTAGGTYSASPTGLNINSSTGQITPASSTTGTYTVTYTIAASGGCTQFTTNTSVTINPIPNATISYAGSPFCVSGSAVNVTRTGTAGGTYSASPSGLSIDSNTGQITPASSTTGTYTVTYTVVASGGCSQFTTNTSVTINAGPSATIDYAGSPFCSNLTEGAVTLTGTTGGIYSASPTGLNINASTGQIDPSQSTARTYTVTYTIPAGNGCSQFTTTTPVTISTAPSATISYAGLPFCSNGASVGVTRTGTSGGTYLASPSGLSINASTGRITPASSTPGSYTVSYLIAGSNGCPDYYATTTVTITEAPSATIAYADSPFCADGAVAGVTLTGTPGGTYSASPSGLLLDGSTGQINPVGSTARMYTVTYTIPASNGCPQFTTTASAVVSSSLTVTNPSTSTALQGSSLNLTFSATGGTSPRTFSVVSGSLPTGLTVSAGACCRVYQPKSAVFRSPYR</sequence>
<dbReference type="PROSITE" id="PS50835">
    <property type="entry name" value="IG_LIKE"/>
    <property type="match status" value="1"/>
</dbReference>
<organism evidence="2 3">
    <name type="scientific">Spirosoma telluris</name>
    <dbReference type="NCBI Taxonomy" id="2183553"/>
    <lineage>
        <taxon>Bacteria</taxon>
        <taxon>Pseudomonadati</taxon>
        <taxon>Bacteroidota</taxon>
        <taxon>Cytophagia</taxon>
        <taxon>Cytophagales</taxon>
        <taxon>Cytophagaceae</taxon>
        <taxon>Spirosoma</taxon>
    </lineage>
</organism>
<evidence type="ECO:0000259" key="1">
    <source>
        <dbReference type="PROSITE" id="PS50835"/>
    </source>
</evidence>